<dbReference type="HAMAP" id="MF_00234">
    <property type="entry name" value="Adenylate_kinase_AdkA"/>
    <property type="match status" value="1"/>
</dbReference>
<evidence type="ECO:0000256" key="11">
    <source>
        <dbReference type="ARBA" id="ARBA00033336"/>
    </source>
</evidence>
<dbReference type="InterPro" id="IPR023477">
    <property type="entry name" value="Adenylate_kinase_AdkA"/>
</dbReference>
<dbReference type="EMBL" id="LMVN01000027">
    <property type="protein sequence ID" value="PAV06648.1"/>
    <property type="molecule type" value="Genomic_DNA"/>
</dbReference>
<reference evidence="14 16" key="1">
    <citation type="submission" date="2016-04" db="EMBL/GenBank/DDBJ databases">
        <title>Genome sequence of Methanosphaera cuniculi DSM 4103.</title>
        <authorList>
            <person name="Poehlein A."/>
            <person name="Seedorf H."/>
            <person name="Daniel R."/>
        </authorList>
    </citation>
    <scope>NUCLEOTIDE SEQUENCE [LARGE SCALE GENOMIC DNA]</scope>
    <source>
        <strain evidence="14 16">DSM 4103</strain>
    </source>
</reference>
<accession>A0A2A2HBA6</accession>
<dbReference type="Proteomes" id="UP000217528">
    <property type="component" value="Unassembled WGS sequence"/>
</dbReference>
<evidence type="ECO:0000313" key="16">
    <source>
        <dbReference type="Proteomes" id="UP000246004"/>
    </source>
</evidence>
<reference evidence="13 15" key="2">
    <citation type="journal article" date="2017" name="BMC Genomics">
        <title>Genomic analysis of methanogenic archaea reveals a shift towards energy conservation.</title>
        <authorList>
            <person name="Gilmore S.P."/>
            <person name="Henske J.K."/>
            <person name="Sexton J.A."/>
            <person name="Solomon K.V."/>
            <person name="Seppala S."/>
            <person name="Yoo J.I."/>
            <person name="Huyett L.M."/>
            <person name="Pressman A."/>
            <person name="Cogan J.Z."/>
            <person name="Kivenson V."/>
            <person name="Peng X."/>
            <person name="Tan Y."/>
            <person name="Valentine D.L."/>
            <person name="O'Malley M.A."/>
        </authorList>
    </citation>
    <scope>NUCLEOTIDE SEQUENCE [LARGE SCALE GENOMIC DNA]</scope>
    <source>
        <strain evidence="13 15">1R-7</strain>
    </source>
</reference>
<comment type="caution">
    <text evidence="13">The sequence shown here is derived from an EMBL/GenBank/DDBJ whole genome shotgun (WGS) entry which is preliminary data.</text>
</comment>
<dbReference type="RefSeq" id="WP_095609287.1">
    <property type="nucleotide sequence ID" value="NZ_CANQEZ010000004.1"/>
</dbReference>
<evidence type="ECO:0000313" key="14">
    <source>
        <dbReference type="EMBL" id="PWL07836.1"/>
    </source>
</evidence>
<dbReference type="AlphaFoldDB" id="A0A2A2HBA6"/>
<dbReference type="SUPFAM" id="SSF52540">
    <property type="entry name" value="P-loop containing nucleoside triphosphate hydrolases"/>
    <property type="match status" value="1"/>
</dbReference>
<comment type="subcellular location">
    <subcellularLocation>
        <location evidence="2 12">Cytoplasm</location>
    </subcellularLocation>
</comment>
<evidence type="ECO:0000256" key="1">
    <source>
        <dbReference type="ARBA" id="ARBA00000582"/>
    </source>
</evidence>
<comment type="similarity">
    <text evidence="3 12">Belongs to the archaeal adenylate kinase family.</text>
</comment>
<proteinExistence type="inferred from homology"/>
<dbReference type="OrthoDB" id="26198at2157"/>
<evidence type="ECO:0000256" key="6">
    <source>
        <dbReference type="ARBA" id="ARBA00022490"/>
    </source>
</evidence>
<evidence type="ECO:0000256" key="12">
    <source>
        <dbReference type="HAMAP-Rule" id="MF_00234"/>
    </source>
</evidence>
<evidence type="ECO:0000256" key="3">
    <source>
        <dbReference type="ARBA" id="ARBA00007088"/>
    </source>
</evidence>
<dbReference type="GO" id="GO:0005737">
    <property type="term" value="C:cytoplasm"/>
    <property type="evidence" value="ECO:0007669"/>
    <property type="project" value="UniProtKB-SubCell"/>
</dbReference>
<evidence type="ECO:0000256" key="4">
    <source>
        <dbReference type="ARBA" id="ARBA00012955"/>
    </source>
</evidence>
<keyword evidence="8 12" id="KW-0547">Nucleotide-binding</keyword>
<dbReference type="EMBL" id="LWMS01000044">
    <property type="protein sequence ID" value="PWL07836.1"/>
    <property type="molecule type" value="Genomic_DNA"/>
</dbReference>
<keyword evidence="9 12" id="KW-0418">Kinase</keyword>
<evidence type="ECO:0000256" key="2">
    <source>
        <dbReference type="ARBA" id="ARBA00004496"/>
    </source>
</evidence>
<keyword evidence="15" id="KW-1185">Reference proteome</keyword>
<evidence type="ECO:0000313" key="13">
    <source>
        <dbReference type="EMBL" id="PAV06648.1"/>
    </source>
</evidence>
<dbReference type="EC" id="2.7.4.3" evidence="4 12"/>
<keyword evidence="10 12" id="KW-0067">ATP-binding</keyword>
<name>A0A2A2HBA6_9EURY</name>
<gene>
    <name evidence="14" type="primary">cmk_2</name>
    <name evidence="12" type="synonym">adkA</name>
    <name evidence="13" type="ORF">ASJ82_04250</name>
    <name evidence="14" type="ORF">MSCUN_13680</name>
</gene>
<keyword evidence="7 12" id="KW-0808">Transferase</keyword>
<evidence type="ECO:0000313" key="15">
    <source>
        <dbReference type="Proteomes" id="UP000217528"/>
    </source>
</evidence>
<keyword evidence="6 12" id="KW-0963">Cytoplasm</keyword>
<dbReference type="Proteomes" id="UP000246004">
    <property type="component" value="Unassembled WGS sequence"/>
</dbReference>
<dbReference type="NCBIfam" id="NF003122">
    <property type="entry name" value="PRK04040.1"/>
    <property type="match status" value="1"/>
</dbReference>
<evidence type="ECO:0000256" key="7">
    <source>
        <dbReference type="ARBA" id="ARBA00022679"/>
    </source>
</evidence>
<dbReference type="Pfam" id="PF13207">
    <property type="entry name" value="AAA_17"/>
    <property type="match status" value="1"/>
</dbReference>
<dbReference type="GO" id="GO:0005524">
    <property type="term" value="F:ATP binding"/>
    <property type="evidence" value="ECO:0007669"/>
    <property type="project" value="UniProtKB-UniRule"/>
</dbReference>
<feature type="binding site" evidence="12">
    <location>
        <begin position="8"/>
        <end position="16"/>
    </location>
    <ligand>
        <name>ATP</name>
        <dbReference type="ChEBI" id="CHEBI:30616"/>
    </ligand>
</feature>
<comment type="catalytic activity">
    <reaction evidence="1 12">
        <text>AMP + ATP = 2 ADP</text>
        <dbReference type="Rhea" id="RHEA:12973"/>
        <dbReference type="ChEBI" id="CHEBI:30616"/>
        <dbReference type="ChEBI" id="CHEBI:456215"/>
        <dbReference type="ChEBI" id="CHEBI:456216"/>
        <dbReference type="EC" id="2.7.4.3"/>
    </reaction>
</comment>
<dbReference type="Gene3D" id="3.40.50.300">
    <property type="entry name" value="P-loop containing nucleotide triphosphate hydrolases"/>
    <property type="match status" value="1"/>
</dbReference>
<evidence type="ECO:0000256" key="5">
    <source>
        <dbReference type="ARBA" id="ARBA00019926"/>
    </source>
</evidence>
<evidence type="ECO:0000256" key="8">
    <source>
        <dbReference type="ARBA" id="ARBA00022741"/>
    </source>
</evidence>
<protein>
    <recommendedName>
        <fullName evidence="5 12">Adenylate kinase</fullName>
        <shortName evidence="12">AK</shortName>
        <ecNumber evidence="4 12">2.7.4.3</ecNumber>
    </recommendedName>
    <alternativeName>
        <fullName evidence="11 12">ATP-AMP transphosphorylase</fullName>
    </alternativeName>
</protein>
<organism evidence="13 15">
    <name type="scientific">Methanosphaera cuniculi</name>
    <dbReference type="NCBI Taxonomy" id="1077256"/>
    <lineage>
        <taxon>Archaea</taxon>
        <taxon>Methanobacteriati</taxon>
        <taxon>Methanobacteriota</taxon>
        <taxon>Methanomada group</taxon>
        <taxon>Methanobacteria</taxon>
        <taxon>Methanobacteriales</taxon>
        <taxon>Methanobacteriaceae</taxon>
        <taxon>Methanosphaera</taxon>
    </lineage>
</organism>
<evidence type="ECO:0000256" key="9">
    <source>
        <dbReference type="ARBA" id="ARBA00022777"/>
    </source>
</evidence>
<dbReference type="GO" id="GO:0004017">
    <property type="term" value="F:AMP kinase activity"/>
    <property type="evidence" value="ECO:0007669"/>
    <property type="project" value="UniProtKB-UniRule"/>
</dbReference>
<evidence type="ECO:0000256" key="10">
    <source>
        <dbReference type="ARBA" id="ARBA00022840"/>
    </source>
</evidence>
<sequence>MNIVVLAGIPGTGSTTVLNKVLEEVDYVNINYGNIMFDIASEKGLVESRDDMRKLDPEIQKDVQKKAAERIHEMAQDDDVIIDTHCTIKTPKGFLPGLPIWVLEELQPTQFILIEAEPSEIMFRRLNDDTRVRDIEYTDEIDLHQQMSRATAMSYAVQTGCTVAMVQNNDDGLEDAVSEIVDILS</sequence>
<dbReference type="InterPro" id="IPR027417">
    <property type="entry name" value="P-loop_NTPase"/>
</dbReference>